<keyword evidence="4 6" id="KW-0503">Monooxygenase</keyword>
<sequence>MKFAFGLPHTIELPAITSKWELAVTGPQQAEMVRRADELGYDMVSVPEHFVVPHSHLELSGPHYLHSTVAQAFVAGATRRIRVNSSVTILPLHHPIVLAKGLATADWMSGGRIFATFGVGWDAEEFAALGIPFHERGRMADEYLAAMVELWTSESPSFAGKYVSFDAIAFEPKPVQRPHLPIWIAGDADAALRRAARFASGWWPFLSSVDELPAKIDFIKSQPTYDGRPFDVMYPLGMGRVGEGHVTSDDPNFRPGMGKQEIVDQLCRFAELGVTYTSVPPPRLSGPEAYLEHAQWVIEEIKPHLPTLDKGRS</sequence>
<dbReference type="PANTHER" id="PTHR42847">
    <property type="entry name" value="ALKANESULFONATE MONOOXYGENASE"/>
    <property type="match status" value="1"/>
</dbReference>
<evidence type="ECO:0000256" key="4">
    <source>
        <dbReference type="ARBA" id="ARBA00023033"/>
    </source>
</evidence>
<evidence type="ECO:0000256" key="1">
    <source>
        <dbReference type="ARBA" id="ARBA00022630"/>
    </source>
</evidence>
<dbReference type="Gene3D" id="3.20.20.30">
    <property type="entry name" value="Luciferase-like domain"/>
    <property type="match status" value="1"/>
</dbReference>
<keyword evidence="7" id="KW-1185">Reference proteome</keyword>
<evidence type="ECO:0000259" key="5">
    <source>
        <dbReference type="Pfam" id="PF00296"/>
    </source>
</evidence>
<dbReference type="InterPro" id="IPR019921">
    <property type="entry name" value="Lucif-like_OxRdtase_Rv2161c"/>
</dbReference>
<dbReference type="AlphaFoldDB" id="A0A2U3NZE8"/>
<dbReference type="RefSeq" id="WP_077089493.1">
    <property type="nucleotide sequence ID" value="NZ_LT721901.1"/>
</dbReference>
<reference evidence="6 7" key="1">
    <citation type="submission" date="2017-01" db="EMBL/GenBank/DDBJ databases">
        <authorList>
            <consortium name="Urmite Genomes"/>
        </authorList>
    </citation>
    <scope>NUCLEOTIDE SEQUENCE [LARGE SCALE GENOMIC DNA]</scope>
    <source>
        <strain evidence="6 7">AB57</strain>
    </source>
</reference>
<evidence type="ECO:0000256" key="3">
    <source>
        <dbReference type="ARBA" id="ARBA00023002"/>
    </source>
</evidence>
<dbReference type="EMBL" id="FUFA01000005">
    <property type="protein sequence ID" value="SPM36880.1"/>
    <property type="molecule type" value="Genomic_DNA"/>
</dbReference>
<dbReference type="InterPro" id="IPR011251">
    <property type="entry name" value="Luciferase-like_dom"/>
</dbReference>
<keyword evidence="2" id="KW-0288">FMN</keyword>
<protein>
    <submittedName>
        <fullName evidence="6">Flavin-dependent oxidoreductase, luciferase family (Includes alkanesulfonate monooxygenase SsuD and methylene tetrahydromethanopterin reductase)</fullName>
    </submittedName>
</protein>
<dbReference type="Proteomes" id="UP000240988">
    <property type="component" value="Unassembled WGS sequence"/>
</dbReference>
<evidence type="ECO:0000313" key="6">
    <source>
        <dbReference type="EMBL" id="SPM36880.1"/>
    </source>
</evidence>
<dbReference type="STRING" id="1841860.GCA_900157375_04724"/>
<dbReference type="Pfam" id="PF00296">
    <property type="entry name" value="Bac_luciferase"/>
    <property type="match status" value="1"/>
</dbReference>
<dbReference type="GO" id="GO:0008726">
    <property type="term" value="F:alkanesulfonate monooxygenase activity"/>
    <property type="evidence" value="ECO:0007669"/>
    <property type="project" value="TreeGrafter"/>
</dbReference>
<dbReference type="NCBIfam" id="TIGR03619">
    <property type="entry name" value="F420_Rv2161c"/>
    <property type="match status" value="1"/>
</dbReference>
<feature type="domain" description="Luciferase-like" evidence="5">
    <location>
        <begin position="28"/>
        <end position="233"/>
    </location>
</feature>
<organism evidence="6 7">
    <name type="scientific">Mycobacterium rhizamassiliense</name>
    <dbReference type="NCBI Taxonomy" id="1841860"/>
    <lineage>
        <taxon>Bacteria</taxon>
        <taxon>Bacillati</taxon>
        <taxon>Actinomycetota</taxon>
        <taxon>Actinomycetes</taxon>
        <taxon>Mycobacteriales</taxon>
        <taxon>Mycobacteriaceae</taxon>
        <taxon>Mycobacterium</taxon>
    </lineage>
</organism>
<dbReference type="InterPro" id="IPR036661">
    <property type="entry name" value="Luciferase-like_sf"/>
</dbReference>
<gene>
    <name evidence="6" type="ORF">MRAB57_4721</name>
</gene>
<dbReference type="PANTHER" id="PTHR42847:SF4">
    <property type="entry name" value="ALKANESULFONATE MONOOXYGENASE-RELATED"/>
    <property type="match status" value="1"/>
</dbReference>
<dbReference type="GO" id="GO:0046306">
    <property type="term" value="P:alkanesulfonate catabolic process"/>
    <property type="evidence" value="ECO:0007669"/>
    <property type="project" value="TreeGrafter"/>
</dbReference>
<proteinExistence type="predicted"/>
<evidence type="ECO:0000256" key="2">
    <source>
        <dbReference type="ARBA" id="ARBA00022643"/>
    </source>
</evidence>
<name>A0A2U3NZE8_9MYCO</name>
<accession>A0A2U3NZE8</accession>
<keyword evidence="1" id="KW-0285">Flavoprotein</keyword>
<keyword evidence="3" id="KW-0560">Oxidoreductase</keyword>
<evidence type="ECO:0000313" key="7">
    <source>
        <dbReference type="Proteomes" id="UP000240988"/>
    </source>
</evidence>
<dbReference type="OrthoDB" id="4074025at2"/>
<dbReference type="InterPro" id="IPR050172">
    <property type="entry name" value="SsuD_RutA_monooxygenase"/>
</dbReference>
<dbReference type="SUPFAM" id="SSF51679">
    <property type="entry name" value="Bacterial luciferase-like"/>
    <property type="match status" value="1"/>
</dbReference>